<dbReference type="STRING" id="1076935.U4LC11"/>
<dbReference type="CDD" id="cd24139">
    <property type="entry name" value="SIP5-like"/>
    <property type="match status" value="1"/>
</dbReference>
<feature type="compositionally biased region" description="Polar residues" evidence="2">
    <location>
        <begin position="176"/>
        <end position="185"/>
    </location>
</feature>
<protein>
    <submittedName>
        <fullName evidence="4">Similar to Protein SIP5 acc. no. Q0UJC3</fullName>
    </submittedName>
</protein>
<feature type="region of interest" description="Disordered" evidence="2">
    <location>
        <begin position="159"/>
        <end position="241"/>
    </location>
</feature>
<dbReference type="PANTHER" id="PTHR31315:SF1">
    <property type="entry name" value="PROTEIN SIP5"/>
    <property type="match status" value="1"/>
</dbReference>
<proteinExistence type="inferred from homology"/>
<keyword evidence="5" id="KW-1185">Reference proteome</keyword>
<evidence type="ECO:0000259" key="3">
    <source>
        <dbReference type="PROSITE" id="PS00028"/>
    </source>
</evidence>
<comment type="similarity">
    <text evidence="1">Belongs to the SIP5 family.</text>
</comment>
<feature type="compositionally biased region" description="Low complexity" evidence="2">
    <location>
        <begin position="202"/>
        <end position="216"/>
    </location>
</feature>
<evidence type="ECO:0000313" key="5">
    <source>
        <dbReference type="Proteomes" id="UP000018144"/>
    </source>
</evidence>
<dbReference type="eggNOG" id="KOG2789">
    <property type="taxonomic scope" value="Eukaryota"/>
</dbReference>
<dbReference type="InterPro" id="IPR039301">
    <property type="entry name" value="Sip5/DA2"/>
</dbReference>
<evidence type="ECO:0000256" key="1">
    <source>
        <dbReference type="ARBA" id="ARBA00010402"/>
    </source>
</evidence>
<accession>U4LC11</accession>
<gene>
    <name evidence="4" type="ORF">PCON_07441</name>
</gene>
<evidence type="ECO:0000313" key="4">
    <source>
        <dbReference type="EMBL" id="CCX07852.1"/>
    </source>
</evidence>
<feature type="compositionally biased region" description="Basic and acidic residues" evidence="2">
    <location>
        <begin position="166"/>
        <end position="175"/>
    </location>
</feature>
<feature type="domain" description="C2H2-type" evidence="3">
    <location>
        <begin position="284"/>
        <end position="307"/>
    </location>
</feature>
<dbReference type="OMA" id="FSTSWAE"/>
<dbReference type="PANTHER" id="PTHR31315">
    <property type="entry name" value="PROTEIN SIP5"/>
    <property type="match status" value="1"/>
</dbReference>
<dbReference type="AlphaFoldDB" id="U4LC11"/>
<feature type="compositionally biased region" description="Basic and acidic residues" evidence="2">
    <location>
        <begin position="64"/>
        <end position="99"/>
    </location>
</feature>
<evidence type="ECO:0000256" key="2">
    <source>
        <dbReference type="SAM" id="MobiDB-lite"/>
    </source>
</evidence>
<dbReference type="GO" id="GO:0005737">
    <property type="term" value="C:cytoplasm"/>
    <property type="evidence" value="ECO:0007669"/>
    <property type="project" value="TreeGrafter"/>
</dbReference>
<name>U4LC11_PYROM</name>
<feature type="compositionally biased region" description="Basic and acidic residues" evidence="2">
    <location>
        <begin position="537"/>
        <end position="576"/>
    </location>
</feature>
<dbReference type="OrthoDB" id="21471at2759"/>
<organism evidence="4 5">
    <name type="scientific">Pyronema omphalodes (strain CBS 100304)</name>
    <name type="common">Pyronema confluens</name>
    <dbReference type="NCBI Taxonomy" id="1076935"/>
    <lineage>
        <taxon>Eukaryota</taxon>
        <taxon>Fungi</taxon>
        <taxon>Dikarya</taxon>
        <taxon>Ascomycota</taxon>
        <taxon>Pezizomycotina</taxon>
        <taxon>Pezizomycetes</taxon>
        <taxon>Pezizales</taxon>
        <taxon>Pyronemataceae</taxon>
        <taxon>Pyronema</taxon>
    </lineage>
</organism>
<feature type="compositionally biased region" description="Polar residues" evidence="2">
    <location>
        <begin position="220"/>
        <end position="240"/>
    </location>
</feature>
<feature type="region of interest" description="Disordered" evidence="2">
    <location>
        <begin position="1"/>
        <end position="100"/>
    </location>
</feature>
<dbReference type="InterPro" id="IPR013087">
    <property type="entry name" value="Znf_C2H2_type"/>
</dbReference>
<dbReference type="PROSITE" id="PS00028">
    <property type="entry name" value="ZINC_FINGER_C2H2_1"/>
    <property type="match status" value="1"/>
</dbReference>
<sequence>MGNASTKERSASPNDSSSLRRGSRSHGEGSSSTLGRLGGEGYSSRSSRSRHNVEGSIFGGTARSGREQREIEKAAREERRRLREEERQRERERSRREESLDGGLLVTHGVYTGQEDFKDKIVRHLMIDRRLAPFWRGLRDHEDNWTDAQLYAAVHDLPIPDASAEPPREPLEKSITRPSASSDNLTVPIASRSRSHSYTSDGSGRSTPSFSFSTSRSRAKTLSISSPANPQLAATATTNGPIEINDPSRFIDGRCIEAVLYQNATECPICFLYYPPHLNRTRCCDQEICSECFVQIKRSDPHIPEHHDGPPPTDSVAEQLISVPASCPFCKQPDFGVTYQPLPWRRGLQYATSSINPSGVASPFSIASNSSSISLSSTPASPSRRTMIPLGSPEVVTSDDIRPDWSAKLQAARTIAMRRAAAATALHTAAFMTVGSSAGGSTSSRRSFIRRGLSGSNSIPGAAAAAGGTAGAAGAGAAAAALRVGSVGSRSTRAVPETMEEGLANLGFTGRRRQGNNRLQDLEEIMFLEAVRLSLEEEERKKREEEEKRRKEAEKAGAGAEDKAEAKGKGVVREGDEVGESSKQGQEDKGKTGVVETAVTDRVGETAN</sequence>
<dbReference type="Proteomes" id="UP000018144">
    <property type="component" value="Unassembled WGS sequence"/>
</dbReference>
<feature type="compositionally biased region" description="Basic and acidic residues" evidence="2">
    <location>
        <begin position="1"/>
        <end position="10"/>
    </location>
</feature>
<reference evidence="4 5" key="1">
    <citation type="journal article" date="2013" name="PLoS Genet.">
        <title>The genome and development-dependent transcriptomes of Pyronema confluens: a window into fungal evolution.</title>
        <authorList>
            <person name="Traeger S."/>
            <person name="Altegoer F."/>
            <person name="Freitag M."/>
            <person name="Gabaldon T."/>
            <person name="Kempken F."/>
            <person name="Kumar A."/>
            <person name="Marcet-Houben M."/>
            <person name="Poggeler S."/>
            <person name="Stajich J.E."/>
            <person name="Nowrousian M."/>
        </authorList>
    </citation>
    <scope>NUCLEOTIDE SEQUENCE [LARGE SCALE GENOMIC DNA]</scope>
    <source>
        <strain evidence="5">CBS 100304</strain>
        <tissue evidence="4">Vegetative mycelium</tissue>
    </source>
</reference>
<dbReference type="EMBL" id="HF935378">
    <property type="protein sequence ID" value="CCX07852.1"/>
    <property type="molecule type" value="Genomic_DNA"/>
</dbReference>
<feature type="region of interest" description="Disordered" evidence="2">
    <location>
        <begin position="537"/>
        <end position="608"/>
    </location>
</feature>